<keyword evidence="1" id="KW-1133">Transmembrane helix</keyword>
<reference evidence="2" key="1">
    <citation type="submission" date="2021-01" db="EMBL/GenBank/DDBJ databases">
        <authorList>
            <person name="Corre E."/>
            <person name="Pelletier E."/>
            <person name="Niang G."/>
            <person name="Scheremetjew M."/>
            <person name="Finn R."/>
            <person name="Kale V."/>
            <person name="Holt S."/>
            <person name="Cochrane G."/>
            <person name="Meng A."/>
            <person name="Brown T."/>
            <person name="Cohen L."/>
        </authorList>
    </citation>
    <scope>NUCLEOTIDE SEQUENCE</scope>
    <source>
        <strain evidence="2">CCMP1661</strain>
    </source>
</reference>
<evidence type="ECO:0000313" key="2">
    <source>
        <dbReference type="EMBL" id="CAD9864417.1"/>
    </source>
</evidence>
<dbReference type="SUPFAM" id="SSF50998">
    <property type="entry name" value="Quinoprotein alcohol dehydrogenase-like"/>
    <property type="match status" value="1"/>
</dbReference>
<proteinExistence type="predicted"/>
<accession>A0A7S2XXD2</accession>
<dbReference type="EMBL" id="HBHR01013115">
    <property type="protein sequence ID" value="CAD9864417.1"/>
    <property type="molecule type" value="Transcribed_RNA"/>
</dbReference>
<keyword evidence="1" id="KW-0472">Membrane</keyword>
<protein>
    <submittedName>
        <fullName evidence="2">Uncharacterized protein</fullName>
    </submittedName>
</protein>
<dbReference type="AlphaFoldDB" id="A0A7S2XXD2"/>
<keyword evidence="1" id="KW-0812">Transmembrane</keyword>
<evidence type="ECO:0000256" key="1">
    <source>
        <dbReference type="SAM" id="Phobius"/>
    </source>
</evidence>
<gene>
    <name evidence="2" type="ORF">FJAP1339_LOCUS6445</name>
</gene>
<feature type="transmembrane region" description="Helical" evidence="1">
    <location>
        <begin position="35"/>
        <end position="53"/>
    </location>
</feature>
<organism evidence="2">
    <name type="scientific">Fibrocapsa japonica</name>
    <dbReference type="NCBI Taxonomy" id="94617"/>
    <lineage>
        <taxon>Eukaryota</taxon>
        <taxon>Sar</taxon>
        <taxon>Stramenopiles</taxon>
        <taxon>Ochrophyta</taxon>
        <taxon>Raphidophyceae</taxon>
        <taxon>Chattonellales</taxon>
        <taxon>Chattonellaceae</taxon>
        <taxon>Fibrocapsa</taxon>
    </lineage>
</organism>
<dbReference type="InterPro" id="IPR011047">
    <property type="entry name" value="Quinoprotein_ADH-like_sf"/>
</dbReference>
<sequence>MQPAYNSTKGEEGILTYQDGVDVPSRPLTSRRGKLAIVSAVTVLVSLCVLGTVKYQYSGKLSELVIFPWEIPNQISITGTRTEGAPYNYLNYNHGAPPVSVRQPVGQFRQFSVDFFSHPKVRDAIARNPSDDARRVCGGPNGNMDVYINDQLTMTDLLDHKAYTAFSYDCRDSRSNPIIGFIVVMDMDGQIINVHNPVMRAEQVSMFNTEKILFSCIAGKGVYLWNWKTDEVQKLPFSADSNTIVYSHQENRFYGMYLEQSQKVKDRASIATAFDGASGQILWQYQPSFSHIQTLSKSGHNAFVNLRSANCLQKVNMDSNVIEWTLGGKGSDFSLYDINGNFYDANRKLRNYYKIDPVEDDIFGSFQHPNGFQHFDDRYIGLFDNNMCADAKFCDTANSRMVLMAVDQERRIAAEVFSFDTGEQSRLYGSASLLPSGNILGNSYPDVVFPMVQDRQYHVNVWEATPQGELAWRVGFRGLNPFDPTDNQNPYAHAISPNDEPPTGWNVYNVERFYDKPVVSQPCLVQRRDGSKAVKILPFNTVRTQDDLPGVVHLFDSQTKTLISKTNFNFQKSWVPRAVEIDIPGEDANKNLALLVMNPWQEGTPINVGALSGLPSCDLVENGGYRMFV</sequence>
<name>A0A7S2XXD2_9STRA</name>